<organism evidence="2 3">
    <name type="scientific">Liparis tanakae</name>
    <name type="common">Tanaka's snailfish</name>
    <dbReference type="NCBI Taxonomy" id="230148"/>
    <lineage>
        <taxon>Eukaryota</taxon>
        <taxon>Metazoa</taxon>
        <taxon>Chordata</taxon>
        <taxon>Craniata</taxon>
        <taxon>Vertebrata</taxon>
        <taxon>Euteleostomi</taxon>
        <taxon>Actinopterygii</taxon>
        <taxon>Neopterygii</taxon>
        <taxon>Teleostei</taxon>
        <taxon>Neoteleostei</taxon>
        <taxon>Acanthomorphata</taxon>
        <taxon>Eupercaria</taxon>
        <taxon>Perciformes</taxon>
        <taxon>Cottioidei</taxon>
        <taxon>Cottales</taxon>
        <taxon>Liparidae</taxon>
        <taxon>Liparis</taxon>
    </lineage>
</organism>
<feature type="region of interest" description="Disordered" evidence="1">
    <location>
        <begin position="77"/>
        <end position="103"/>
    </location>
</feature>
<dbReference type="EMBL" id="SRLO01000150">
    <property type="protein sequence ID" value="TNN71415.1"/>
    <property type="molecule type" value="Genomic_DNA"/>
</dbReference>
<sequence length="103" mass="11936">MCTPNKRSQWMENIRRFRKEHVFSKRFLYNCCLVRRIITWAAPVPKDHTSMATVSECKTSTDGAEWSEQPAHYEIKVSSGGTEEEYRSAAAQRSCGKKCEEKE</sequence>
<dbReference type="Proteomes" id="UP000314294">
    <property type="component" value="Unassembled WGS sequence"/>
</dbReference>
<evidence type="ECO:0000313" key="3">
    <source>
        <dbReference type="Proteomes" id="UP000314294"/>
    </source>
</evidence>
<reference evidence="2 3" key="1">
    <citation type="submission" date="2019-03" db="EMBL/GenBank/DDBJ databases">
        <title>First draft genome of Liparis tanakae, snailfish: a comprehensive survey of snailfish specific genes.</title>
        <authorList>
            <person name="Kim W."/>
            <person name="Song I."/>
            <person name="Jeong J.-H."/>
            <person name="Kim D."/>
            <person name="Kim S."/>
            <person name="Ryu S."/>
            <person name="Song J.Y."/>
            <person name="Lee S.K."/>
        </authorList>
    </citation>
    <scope>NUCLEOTIDE SEQUENCE [LARGE SCALE GENOMIC DNA]</scope>
    <source>
        <tissue evidence="2">Muscle</tissue>
    </source>
</reference>
<proteinExistence type="predicted"/>
<comment type="caution">
    <text evidence="2">The sequence shown here is derived from an EMBL/GenBank/DDBJ whole genome shotgun (WGS) entry which is preliminary data.</text>
</comment>
<name>A0A4Z2I1N1_9TELE</name>
<accession>A0A4Z2I1N1</accession>
<dbReference type="AlphaFoldDB" id="A0A4Z2I1N1"/>
<evidence type="ECO:0000313" key="2">
    <source>
        <dbReference type="EMBL" id="TNN71415.1"/>
    </source>
</evidence>
<protein>
    <submittedName>
        <fullName evidence="2">Uncharacterized protein</fullName>
    </submittedName>
</protein>
<evidence type="ECO:0000256" key="1">
    <source>
        <dbReference type="SAM" id="MobiDB-lite"/>
    </source>
</evidence>
<gene>
    <name evidence="2" type="ORF">EYF80_018364</name>
</gene>
<keyword evidence="3" id="KW-1185">Reference proteome</keyword>